<dbReference type="eggNOG" id="COG3087">
    <property type="taxonomic scope" value="Bacteria"/>
</dbReference>
<feature type="chain" id="PRO_5003391462" evidence="1">
    <location>
        <begin position="20"/>
        <end position="161"/>
    </location>
</feature>
<accession>F9YAM8</accession>
<evidence type="ECO:0000313" key="4">
    <source>
        <dbReference type="Proteomes" id="UP000000692"/>
    </source>
</evidence>
<proteinExistence type="predicted"/>
<feature type="domain" description="SPOR" evidence="2">
    <location>
        <begin position="84"/>
        <end position="161"/>
    </location>
</feature>
<feature type="signal peptide" evidence="1">
    <location>
        <begin position="1"/>
        <end position="19"/>
    </location>
</feature>
<dbReference type="SUPFAM" id="SSF110997">
    <property type="entry name" value="Sporulation related repeat"/>
    <property type="match status" value="1"/>
</dbReference>
<dbReference type="GO" id="GO:0051301">
    <property type="term" value="P:cell division"/>
    <property type="evidence" value="ECO:0007669"/>
    <property type="project" value="UniProtKB-KW"/>
</dbReference>
<name>F9YAM8_KETVW</name>
<keyword evidence="3" id="KW-0131">Cell cycle</keyword>
<dbReference type="OrthoDB" id="7843142at2"/>
<dbReference type="KEGG" id="kvl:KVU_1720"/>
<keyword evidence="1" id="KW-0732">Signal</keyword>
<organism evidence="3 4">
    <name type="scientific">Ketogulonicigenium vulgare (strain WSH-001)</name>
    <dbReference type="NCBI Taxonomy" id="759362"/>
    <lineage>
        <taxon>Bacteria</taxon>
        <taxon>Pseudomonadati</taxon>
        <taxon>Pseudomonadota</taxon>
        <taxon>Alphaproteobacteria</taxon>
        <taxon>Rhodobacterales</taxon>
        <taxon>Roseobacteraceae</taxon>
        <taxon>Ketogulonicigenium</taxon>
    </lineage>
</organism>
<dbReference type="InterPro" id="IPR007730">
    <property type="entry name" value="SPOR-like_dom"/>
</dbReference>
<sequence length="161" mass="16586">MARRAILALLLTLPLSAAAEGAPPRDMITPEGCVLMRATLGADVIWAEVLGPDGQPWCPAPTIVAPVAPAATPRRPAVVPPQVQARAGDRFVQVGTFAAPENATRAAAQLRAQGWPVAFSDITVNGVPMRGVAAGPFAGQSQVQAALETARRIGFPGAIPQ</sequence>
<dbReference type="InterPro" id="IPR036680">
    <property type="entry name" value="SPOR-like_sf"/>
</dbReference>
<dbReference type="Proteomes" id="UP000000692">
    <property type="component" value="Chromosome"/>
</dbReference>
<protein>
    <submittedName>
        <fullName evidence="3">Sporulation and cell division repeat protein</fullName>
    </submittedName>
</protein>
<dbReference type="RefSeq" id="WP_013384916.1">
    <property type="nucleotide sequence ID" value="NC_017384.1"/>
</dbReference>
<gene>
    <name evidence="3" type="ordered locus">KVU_1720</name>
</gene>
<keyword evidence="4" id="KW-1185">Reference proteome</keyword>
<dbReference type="Gene3D" id="3.30.70.1070">
    <property type="entry name" value="Sporulation related repeat"/>
    <property type="match status" value="1"/>
</dbReference>
<evidence type="ECO:0000259" key="2">
    <source>
        <dbReference type="PROSITE" id="PS51724"/>
    </source>
</evidence>
<reference evidence="3 4" key="1">
    <citation type="journal article" date="2011" name="J. Bacteriol.">
        <title>Complete genome sequence of the industrial strain Ketogulonicigenium vulgare WSH-001.</title>
        <authorList>
            <person name="Liu L."/>
            <person name="Li Y."/>
            <person name="Zhang J."/>
            <person name="Zhou Z."/>
            <person name="Liu J."/>
            <person name="Li X."/>
            <person name="Zhou J."/>
            <person name="Du G."/>
            <person name="Wang L."/>
            <person name="Chen J."/>
        </authorList>
    </citation>
    <scope>NUCLEOTIDE SEQUENCE [LARGE SCALE GENOMIC DNA]</scope>
    <source>
        <strain evidence="3 4">WSH-001</strain>
    </source>
</reference>
<dbReference type="EMBL" id="CP002018">
    <property type="protein sequence ID" value="AEM41559.1"/>
    <property type="molecule type" value="Genomic_DNA"/>
</dbReference>
<dbReference type="Pfam" id="PF05036">
    <property type="entry name" value="SPOR"/>
    <property type="match status" value="1"/>
</dbReference>
<evidence type="ECO:0000313" key="3">
    <source>
        <dbReference type="EMBL" id="AEM41559.1"/>
    </source>
</evidence>
<dbReference type="PROSITE" id="PS51724">
    <property type="entry name" value="SPOR"/>
    <property type="match status" value="1"/>
</dbReference>
<dbReference type="GO" id="GO:0042834">
    <property type="term" value="F:peptidoglycan binding"/>
    <property type="evidence" value="ECO:0007669"/>
    <property type="project" value="InterPro"/>
</dbReference>
<keyword evidence="3" id="KW-0132">Cell division</keyword>
<dbReference type="AlphaFoldDB" id="F9YAM8"/>
<dbReference type="HOGENOM" id="CLU_1641498_0_0_5"/>
<evidence type="ECO:0000256" key="1">
    <source>
        <dbReference type="SAM" id="SignalP"/>
    </source>
</evidence>